<dbReference type="SUPFAM" id="SSF55073">
    <property type="entry name" value="Nucleotide cyclase"/>
    <property type="match status" value="1"/>
</dbReference>
<dbReference type="Proteomes" id="UP000217076">
    <property type="component" value="Unassembled WGS sequence"/>
</dbReference>
<feature type="domain" description="PAC" evidence="2">
    <location>
        <begin position="204"/>
        <end position="254"/>
    </location>
</feature>
<evidence type="ECO:0000259" key="2">
    <source>
        <dbReference type="PROSITE" id="PS50113"/>
    </source>
</evidence>
<dbReference type="GO" id="GO:0006355">
    <property type="term" value="P:regulation of DNA-templated transcription"/>
    <property type="evidence" value="ECO:0007669"/>
    <property type="project" value="InterPro"/>
</dbReference>
<dbReference type="PROSITE" id="PS50112">
    <property type="entry name" value="PAS"/>
    <property type="match status" value="3"/>
</dbReference>
<dbReference type="Gene3D" id="3.30.70.270">
    <property type="match status" value="1"/>
</dbReference>
<dbReference type="PROSITE" id="PS50113">
    <property type="entry name" value="PAC"/>
    <property type="match status" value="3"/>
</dbReference>
<dbReference type="CDD" id="cd00130">
    <property type="entry name" value="PAS"/>
    <property type="match status" value="3"/>
</dbReference>
<feature type="domain" description="PAS" evidence="1">
    <location>
        <begin position="132"/>
        <end position="179"/>
    </location>
</feature>
<accession>A0A1G8EH54</accession>
<sequence length="655" mass="72437">MAEEERLRLVLEATTDGIWDWDLTTDKVIWNDAWFAALGHPPGAFAVTREVWADLMHPDDRPAVLAEVAARLADGAPLSVEFRLRRAGGGWLWTLGRGRVVARDAAGAPTRMVGTHTDISACKRAEATAAASEREKRLILGAISDMVTFYDSPDLVVRWANQAAAESVGRRPEEVIGRTCHAVWADSAEPCAHCPVVTCFDTGRPAETTRATPDGRVWQIRAFPVHDAAEALTGVVELGRDITQTHWLDRALKSGHGNLRAFFNLSRDFLMVLDDSARIIEVNTATVDGLGYPRGALIDRSAFSLIPEARRAEAAHTLEAIMAGTCQECAFPLIAADGRVIPCETRVTRGTWNGRPALFTTTRDLSELTFQREVFEKTFRYNNTLMILSEPETGRFVDVNQALLDTFGLSYQAAIGHTAVELGLLPDVERRQTVIQEALARHAEAPPLEVRHVDRHGAPFIGELRIVPIKGGDRDYLLCMINDVTEQRRLMRRLEHQATHDPLTGLFNRQHAQRVIDGEIRRAQRLVHPASLVMIDVDHFKRVNDRFGHPAGDQVLQEVAARLAERLRETDMLARWGGEEFLILLPGTDRDGARRLAETLRQAVGGAPFGEVGRVTLSLGVSALRPGESVSAWLSRVDVALYEAKHAGRDRTVAV</sequence>
<evidence type="ECO:0000259" key="3">
    <source>
        <dbReference type="PROSITE" id="PS50887"/>
    </source>
</evidence>
<dbReference type="InterPro" id="IPR035965">
    <property type="entry name" value="PAS-like_dom_sf"/>
</dbReference>
<protein>
    <submittedName>
        <fullName evidence="4">PAS domain S-box-containing protein/diguanylate cyclase (GGDEF) domain-containing protein</fullName>
    </submittedName>
</protein>
<evidence type="ECO:0000259" key="1">
    <source>
        <dbReference type="PROSITE" id="PS50112"/>
    </source>
</evidence>
<dbReference type="SMART" id="SM00267">
    <property type="entry name" value="GGDEF"/>
    <property type="match status" value="1"/>
</dbReference>
<evidence type="ECO:0000313" key="4">
    <source>
        <dbReference type="EMBL" id="SDH69253.1"/>
    </source>
</evidence>
<dbReference type="STRING" id="83401.SAMN05421742_11040"/>
<dbReference type="InterPro" id="IPR043128">
    <property type="entry name" value="Rev_trsase/Diguanyl_cyclase"/>
</dbReference>
<gene>
    <name evidence="4" type="ORF">SAMN05421742_11040</name>
</gene>
<reference evidence="5" key="1">
    <citation type="submission" date="2016-10" db="EMBL/GenBank/DDBJ databases">
        <authorList>
            <person name="Varghese N."/>
            <person name="Submissions S."/>
        </authorList>
    </citation>
    <scope>NUCLEOTIDE SEQUENCE [LARGE SCALE GENOMIC DNA]</scope>
    <source>
        <strain evidence="5">930I</strain>
    </source>
</reference>
<feature type="domain" description="PAC" evidence="2">
    <location>
        <begin position="78"/>
        <end position="131"/>
    </location>
</feature>
<dbReference type="NCBIfam" id="TIGR00229">
    <property type="entry name" value="sensory_box"/>
    <property type="match status" value="3"/>
</dbReference>
<organism evidence="4 5">
    <name type="scientific">Roseospirillum parvum</name>
    <dbReference type="NCBI Taxonomy" id="83401"/>
    <lineage>
        <taxon>Bacteria</taxon>
        <taxon>Pseudomonadati</taxon>
        <taxon>Pseudomonadota</taxon>
        <taxon>Alphaproteobacteria</taxon>
        <taxon>Rhodospirillales</taxon>
        <taxon>Rhodospirillaceae</taxon>
        <taxon>Roseospirillum</taxon>
    </lineage>
</organism>
<dbReference type="Pfam" id="PF08448">
    <property type="entry name" value="PAS_4"/>
    <property type="match status" value="1"/>
</dbReference>
<feature type="domain" description="PAC" evidence="2">
    <location>
        <begin position="446"/>
        <end position="496"/>
    </location>
</feature>
<dbReference type="PANTHER" id="PTHR44757:SF2">
    <property type="entry name" value="BIOFILM ARCHITECTURE MAINTENANCE PROTEIN MBAA"/>
    <property type="match status" value="1"/>
</dbReference>
<dbReference type="FunFam" id="3.30.70.270:FF:000001">
    <property type="entry name" value="Diguanylate cyclase domain protein"/>
    <property type="match status" value="1"/>
</dbReference>
<dbReference type="InterPro" id="IPR029787">
    <property type="entry name" value="Nucleotide_cyclase"/>
</dbReference>
<dbReference type="RefSeq" id="WP_176787858.1">
    <property type="nucleotide sequence ID" value="NZ_FNCV01000010.1"/>
</dbReference>
<dbReference type="InterPro" id="IPR013767">
    <property type="entry name" value="PAS_fold"/>
</dbReference>
<dbReference type="SMART" id="SM00091">
    <property type="entry name" value="PAS"/>
    <property type="match status" value="4"/>
</dbReference>
<dbReference type="SMART" id="SM00086">
    <property type="entry name" value="PAC"/>
    <property type="match status" value="2"/>
</dbReference>
<dbReference type="InterPro" id="IPR013656">
    <property type="entry name" value="PAS_4"/>
</dbReference>
<keyword evidence="5" id="KW-1185">Reference proteome</keyword>
<dbReference type="PANTHER" id="PTHR44757">
    <property type="entry name" value="DIGUANYLATE CYCLASE DGCP"/>
    <property type="match status" value="1"/>
</dbReference>
<feature type="domain" description="PAS" evidence="1">
    <location>
        <begin position="3"/>
        <end position="75"/>
    </location>
</feature>
<dbReference type="CDD" id="cd01949">
    <property type="entry name" value="GGDEF"/>
    <property type="match status" value="1"/>
</dbReference>
<dbReference type="InterPro" id="IPR013655">
    <property type="entry name" value="PAS_fold_3"/>
</dbReference>
<dbReference type="SUPFAM" id="SSF55785">
    <property type="entry name" value="PYP-like sensor domain (PAS domain)"/>
    <property type="match status" value="4"/>
</dbReference>
<dbReference type="NCBIfam" id="TIGR00254">
    <property type="entry name" value="GGDEF"/>
    <property type="match status" value="1"/>
</dbReference>
<evidence type="ECO:0000313" key="5">
    <source>
        <dbReference type="Proteomes" id="UP000217076"/>
    </source>
</evidence>
<dbReference type="Pfam" id="PF13426">
    <property type="entry name" value="PAS_9"/>
    <property type="match status" value="1"/>
</dbReference>
<dbReference type="InterPro" id="IPR000700">
    <property type="entry name" value="PAS-assoc_C"/>
</dbReference>
<feature type="domain" description="PAS" evidence="1">
    <location>
        <begin position="255"/>
        <end position="325"/>
    </location>
</feature>
<dbReference type="InterPro" id="IPR001610">
    <property type="entry name" value="PAC"/>
</dbReference>
<dbReference type="InterPro" id="IPR000160">
    <property type="entry name" value="GGDEF_dom"/>
</dbReference>
<dbReference type="Gene3D" id="3.30.450.20">
    <property type="entry name" value="PAS domain"/>
    <property type="match status" value="4"/>
</dbReference>
<dbReference type="InterPro" id="IPR052155">
    <property type="entry name" value="Biofilm_reg_signaling"/>
</dbReference>
<dbReference type="PROSITE" id="PS50887">
    <property type="entry name" value="GGDEF"/>
    <property type="match status" value="1"/>
</dbReference>
<proteinExistence type="predicted"/>
<dbReference type="Pfam" id="PF00990">
    <property type="entry name" value="GGDEF"/>
    <property type="match status" value="1"/>
</dbReference>
<name>A0A1G8EH54_9PROT</name>
<dbReference type="GO" id="GO:0003824">
    <property type="term" value="F:catalytic activity"/>
    <property type="evidence" value="ECO:0007669"/>
    <property type="project" value="UniProtKB-ARBA"/>
</dbReference>
<dbReference type="AlphaFoldDB" id="A0A1G8EH54"/>
<dbReference type="EMBL" id="FNCV01000010">
    <property type="protein sequence ID" value="SDH69253.1"/>
    <property type="molecule type" value="Genomic_DNA"/>
</dbReference>
<feature type="domain" description="GGDEF" evidence="3">
    <location>
        <begin position="528"/>
        <end position="655"/>
    </location>
</feature>
<dbReference type="Pfam" id="PF08447">
    <property type="entry name" value="PAS_3"/>
    <property type="match status" value="1"/>
</dbReference>
<dbReference type="Pfam" id="PF00989">
    <property type="entry name" value="PAS"/>
    <property type="match status" value="1"/>
</dbReference>
<dbReference type="InterPro" id="IPR000014">
    <property type="entry name" value="PAS"/>
</dbReference>